<reference evidence="2 3" key="1">
    <citation type="submission" date="2017-12" db="EMBL/GenBank/DDBJ databases">
        <title>Sequencing the genomes of 1000 Actinobacteria strains.</title>
        <authorList>
            <person name="Klenk H.-P."/>
        </authorList>
    </citation>
    <scope>NUCLEOTIDE SEQUENCE [LARGE SCALE GENOMIC DNA]</scope>
    <source>
        <strain evidence="2 3">DSM 44489</strain>
    </source>
</reference>
<evidence type="ECO:0000256" key="1">
    <source>
        <dbReference type="SAM" id="MobiDB-lite"/>
    </source>
</evidence>
<feature type="region of interest" description="Disordered" evidence="1">
    <location>
        <begin position="136"/>
        <end position="183"/>
    </location>
</feature>
<dbReference type="Proteomes" id="UP000233766">
    <property type="component" value="Unassembled WGS sequence"/>
</dbReference>
<sequence>MHIQSHSIFSGFIKSVTSLPNRLRWYGWWFARADREPGNRARVGAGPSQNFRRTISAYGGHGHRWIWPQHHAGTPLDRNRSAGSGAAARQAVAAIVGGVVTTGVGPIVAVAEPAVVAVVSVVDAAVSVPCGSASVITARGPAAGPGSRRCGGRRNGDQERRRGDDRGRGQQSSGQSYAVGPRRCGHSNGLPFNVFRPEVAVDGCIQPSRPGCLPTRRRGVS</sequence>
<comment type="caution">
    <text evidence="2">The sequence shown here is derived from an EMBL/GenBank/DDBJ whole genome shotgun (WGS) entry which is preliminary data.</text>
</comment>
<dbReference type="EMBL" id="PJMW01000002">
    <property type="protein sequence ID" value="PKV80976.1"/>
    <property type="molecule type" value="Genomic_DNA"/>
</dbReference>
<organism evidence="2 3">
    <name type="scientific">Nocardia fluminea</name>
    <dbReference type="NCBI Taxonomy" id="134984"/>
    <lineage>
        <taxon>Bacteria</taxon>
        <taxon>Bacillati</taxon>
        <taxon>Actinomycetota</taxon>
        <taxon>Actinomycetes</taxon>
        <taxon>Mycobacteriales</taxon>
        <taxon>Nocardiaceae</taxon>
        <taxon>Nocardia</taxon>
    </lineage>
</organism>
<name>A0A2N3VHA5_9NOCA</name>
<proteinExistence type="predicted"/>
<protein>
    <submittedName>
        <fullName evidence="2">Uncharacterized protein</fullName>
    </submittedName>
</protein>
<evidence type="ECO:0000313" key="3">
    <source>
        <dbReference type="Proteomes" id="UP000233766"/>
    </source>
</evidence>
<accession>A0A2N3VHA5</accession>
<feature type="compositionally biased region" description="Basic and acidic residues" evidence="1">
    <location>
        <begin position="154"/>
        <end position="168"/>
    </location>
</feature>
<evidence type="ECO:0000313" key="2">
    <source>
        <dbReference type="EMBL" id="PKV80976.1"/>
    </source>
</evidence>
<keyword evidence="3" id="KW-1185">Reference proteome</keyword>
<dbReference type="AlphaFoldDB" id="A0A2N3VHA5"/>
<gene>
    <name evidence="2" type="ORF">ATK86_5417</name>
</gene>